<evidence type="ECO:0000256" key="2">
    <source>
        <dbReference type="ARBA" id="ARBA00005991"/>
    </source>
</evidence>
<comment type="similarity">
    <text evidence="2">Belongs to the RENT3 family.</text>
</comment>
<dbReference type="InterPro" id="IPR035979">
    <property type="entry name" value="RBD_domain_sf"/>
</dbReference>
<evidence type="ECO:0000256" key="4">
    <source>
        <dbReference type="ARBA" id="ARBA00023242"/>
    </source>
</evidence>
<dbReference type="STRING" id="1151754.M9LV41"/>
<dbReference type="GO" id="GO:0045727">
    <property type="term" value="P:positive regulation of translation"/>
    <property type="evidence" value="ECO:0007669"/>
    <property type="project" value="TreeGrafter"/>
</dbReference>
<evidence type="ECO:0000259" key="6">
    <source>
        <dbReference type="Pfam" id="PF03467"/>
    </source>
</evidence>
<dbReference type="Gene3D" id="3.30.70.330">
    <property type="match status" value="1"/>
</dbReference>
<name>M9LV41_PSEA3</name>
<accession>M9LV41</accession>
<feature type="compositionally biased region" description="Basic residues" evidence="5">
    <location>
        <begin position="401"/>
        <end position="412"/>
    </location>
</feature>
<feature type="domain" description="UPF3" evidence="6">
    <location>
        <begin position="154"/>
        <end position="357"/>
    </location>
</feature>
<dbReference type="InterPro" id="IPR012677">
    <property type="entry name" value="Nucleotide-bd_a/b_plait_sf"/>
</dbReference>
<dbReference type="EMBL" id="DF196775">
    <property type="protein sequence ID" value="GAC73469.1"/>
    <property type="molecule type" value="Genomic_DNA"/>
</dbReference>
<sequence length="572" mass="61001">MTWRHFRAPKLFSRRAGVGAQAPPTCLDPEQRAIHLYALRPRPPALRPQLRWPCVSTMSPSETPASLADTQPPRAKQAANEQKAADNRARAQQNRERAANNRTQKPSASDQDGQHPAPKAPPTSASAQPSKKPARRDAAKPVATRQGKASTHFKSKVVIRRLPPNLPEAVFWKAVSPWIRDAADCQPPASDSLTSSSGEASASTSSASALTPTVDFKQFIPGKLKTDASKQNKHARAYVRFLDANALVLFHKHFDGHIFRDSKARETVAIVEFAPYQKVVPARGRRSKPDPKQGTIETDADYLAFVERLSKAGEDDKRAEGDLLASTYDPRERAREREAAAAAGKSTPLLEHLRAVKQAKLESAALAKKAKKAERAAAKAAARSADGAAATATQPAEPASKKAKKGKRHRTKEKLAAIDAAHVGGGKEIEAASKEPSKREKKGRQRKGKGRADGVDANAANTDTAPRATTKPESAKKQGNPAKDAPNTATATPARNPKQAGGRPAKKKPDAKAPAAENNADAGVAEGDGSTRKKPPRRKGGAKASTKPPSASTATASASQPKLQILKREPAP</sequence>
<keyword evidence="4" id="KW-0539">Nucleus</keyword>
<feature type="compositionally biased region" description="Basic and acidic residues" evidence="5">
    <location>
        <begin position="425"/>
        <end position="438"/>
    </location>
</feature>
<dbReference type="InterPro" id="IPR039722">
    <property type="entry name" value="Upf3"/>
</dbReference>
<feature type="compositionally biased region" description="Low complexity" evidence="5">
    <location>
        <begin position="122"/>
        <end position="131"/>
    </location>
</feature>
<feature type="compositionally biased region" description="Low complexity" evidence="5">
    <location>
        <begin position="542"/>
        <end position="562"/>
    </location>
</feature>
<feature type="compositionally biased region" description="Basic residues" evidence="5">
    <location>
        <begin position="439"/>
        <end position="449"/>
    </location>
</feature>
<dbReference type="InterPro" id="IPR005120">
    <property type="entry name" value="UPF3_dom"/>
</dbReference>
<dbReference type="GO" id="GO:0005737">
    <property type="term" value="C:cytoplasm"/>
    <property type="evidence" value="ECO:0007669"/>
    <property type="project" value="TreeGrafter"/>
</dbReference>
<dbReference type="AlphaFoldDB" id="M9LV41"/>
<dbReference type="OrthoDB" id="18087at2759"/>
<feature type="region of interest" description="Disordered" evidence="5">
    <location>
        <begin position="186"/>
        <end position="207"/>
    </location>
</feature>
<dbReference type="GO" id="GO:0005730">
    <property type="term" value="C:nucleolus"/>
    <property type="evidence" value="ECO:0007669"/>
    <property type="project" value="TreeGrafter"/>
</dbReference>
<keyword evidence="3" id="KW-0866">Nonsense-mediated mRNA decay</keyword>
<protein>
    <submittedName>
        <fullName evidence="7">Nonsense-mediated decay protein Upf3</fullName>
    </submittedName>
</protein>
<gene>
    <name evidence="7" type="ORF">PANT_9c00137</name>
</gene>
<feature type="compositionally biased region" description="Low complexity" evidence="5">
    <location>
        <begin position="512"/>
        <end position="527"/>
    </location>
</feature>
<dbReference type="Pfam" id="PF03467">
    <property type="entry name" value="Smg4_UPF3"/>
    <property type="match status" value="1"/>
</dbReference>
<reference evidence="8" key="1">
    <citation type="journal article" date="2013" name="Genome Announc.">
        <title>Genome sequence of the basidiomycetous yeast Pseudozyma antarctica T-34, a producer of the glycolipid biosurfactants mannosylerythritol lipids.</title>
        <authorList>
            <person name="Morita T."/>
            <person name="Koike H."/>
            <person name="Koyama Y."/>
            <person name="Hagiwara H."/>
            <person name="Ito E."/>
            <person name="Fukuoka T."/>
            <person name="Imura T."/>
            <person name="Machida M."/>
            <person name="Kitamoto D."/>
        </authorList>
    </citation>
    <scope>NUCLEOTIDE SEQUENCE [LARGE SCALE GENOMIC DNA]</scope>
    <source>
        <strain evidence="8">T-34</strain>
    </source>
</reference>
<dbReference type="PANTHER" id="PTHR13112:SF0">
    <property type="entry name" value="FI21285P1"/>
    <property type="match status" value="1"/>
</dbReference>
<organism evidence="7 8">
    <name type="scientific">Pseudozyma antarctica (strain T-34)</name>
    <name type="common">Yeast</name>
    <name type="synonym">Candida antarctica</name>
    <dbReference type="NCBI Taxonomy" id="1151754"/>
    <lineage>
        <taxon>Eukaryota</taxon>
        <taxon>Fungi</taxon>
        <taxon>Dikarya</taxon>
        <taxon>Basidiomycota</taxon>
        <taxon>Ustilaginomycotina</taxon>
        <taxon>Ustilaginomycetes</taxon>
        <taxon>Ustilaginales</taxon>
        <taxon>Ustilaginaceae</taxon>
        <taxon>Moesziomyces</taxon>
    </lineage>
</organism>
<comment type="subcellular location">
    <subcellularLocation>
        <location evidence="1">Nucleus</location>
    </subcellularLocation>
</comment>
<feature type="compositionally biased region" description="Low complexity" evidence="5">
    <location>
        <begin position="189"/>
        <end position="207"/>
    </location>
</feature>
<feature type="compositionally biased region" description="Low complexity" evidence="5">
    <location>
        <begin position="378"/>
        <end position="398"/>
    </location>
</feature>
<evidence type="ECO:0000256" key="5">
    <source>
        <dbReference type="SAM" id="MobiDB-lite"/>
    </source>
</evidence>
<dbReference type="GO" id="GO:0003729">
    <property type="term" value="F:mRNA binding"/>
    <property type="evidence" value="ECO:0007669"/>
    <property type="project" value="TreeGrafter"/>
</dbReference>
<evidence type="ECO:0000313" key="8">
    <source>
        <dbReference type="Proteomes" id="UP000011976"/>
    </source>
</evidence>
<feature type="compositionally biased region" description="Low complexity" evidence="5">
    <location>
        <begin position="480"/>
        <end position="503"/>
    </location>
</feature>
<evidence type="ECO:0000313" key="7">
    <source>
        <dbReference type="EMBL" id="GAC73469.1"/>
    </source>
</evidence>
<dbReference type="PANTHER" id="PTHR13112">
    <property type="entry name" value="UPF3 REGULATOR OF NONSENSE TRANSCRIPTS-LIKE PROTEIN"/>
    <property type="match status" value="1"/>
</dbReference>
<feature type="region of interest" description="Disordered" evidence="5">
    <location>
        <begin position="57"/>
        <end position="152"/>
    </location>
</feature>
<feature type="region of interest" description="Disordered" evidence="5">
    <location>
        <begin position="316"/>
        <end position="346"/>
    </location>
</feature>
<dbReference type="SUPFAM" id="SSF54928">
    <property type="entry name" value="RNA-binding domain, RBD"/>
    <property type="match status" value="1"/>
</dbReference>
<evidence type="ECO:0000256" key="3">
    <source>
        <dbReference type="ARBA" id="ARBA00023161"/>
    </source>
</evidence>
<evidence type="ECO:0000256" key="1">
    <source>
        <dbReference type="ARBA" id="ARBA00004123"/>
    </source>
</evidence>
<feature type="compositionally biased region" description="Basic and acidic residues" evidence="5">
    <location>
        <begin position="329"/>
        <end position="339"/>
    </location>
</feature>
<dbReference type="GO" id="GO:0000184">
    <property type="term" value="P:nuclear-transcribed mRNA catabolic process, nonsense-mediated decay"/>
    <property type="evidence" value="ECO:0007669"/>
    <property type="project" value="UniProtKB-KW"/>
</dbReference>
<feature type="compositionally biased region" description="Basic and acidic residues" evidence="5">
    <location>
        <begin position="83"/>
        <end position="99"/>
    </location>
</feature>
<feature type="compositionally biased region" description="Basic residues" evidence="5">
    <location>
        <begin position="532"/>
        <end position="541"/>
    </location>
</feature>
<feature type="region of interest" description="Disordered" evidence="5">
    <location>
        <begin position="377"/>
        <end position="572"/>
    </location>
</feature>
<dbReference type="CDD" id="cd12455">
    <property type="entry name" value="RRM_like_Smg4_UPF3"/>
    <property type="match status" value="1"/>
</dbReference>
<proteinExistence type="inferred from homology"/>
<dbReference type="Proteomes" id="UP000011976">
    <property type="component" value="Unassembled WGS sequence"/>
</dbReference>